<dbReference type="RefSeq" id="WP_147803055.1">
    <property type="nucleotide sequence ID" value="NZ_CP144914.1"/>
</dbReference>
<gene>
    <name evidence="3" type="ORF">FTX54_006380</name>
</gene>
<dbReference type="GO" id="GO:0006635">
    <property type="term" value="P:fatty acid beta-oxidation"/>
    <property type="evidence" value="ECO:0007669"/>
    <property type="project" value="TreeGrafter"/>
</dbReference>
<dbReference type="CDD" id="cd06558">
    <property type="entry name" value="crotonase-like"/>
    <property type="match status" value="1"/>
</dbReference>
<dbReference type="FunFam" id="3.90.226.10:FF:000009">
    <property type="entry name" value="Carnitinyl-CoA dehydratase"/>
    <property type="match status" value="1"/>
</dbReference>
<reference evidence="3 4" key="1">
    <citation type="submission" date="2024-01" db="EMBL/GenBank/DDBJ databases">
        <title>Complete Genome Sequence of Alkalicoccus halolimnae BZ-SZ-XJ29T, a Moderately Halophilic Bacterium Isolated from a Salt Lake.</title>
        <authorList>
            <person name="Zhao B."/>
        </authorList>
    </citation>
    <scope>NUCLEOTIDE SEQUENCE [LARGE SCALE GENOMIC DNA]</scope>
    <source>
        <strain evidence="3 4">BZ-SZ-XJ29</strain>
    </source>
</reference>
<keyword evidence="2" id="KW-0456">Lyase</keyword>
<dbReference type="Proteomes" id="UP000321816">
    <property type="component" value="Chromosome"/>
</dbReference>
<comment type="similarity">
    <text evidence="1">Belongs to the enoyl-CoA hydratase/isomerase family.</text>
</comment>
<dbReference type="GO" id="GO:0016836">
    <property type="term" value="F:hydro-lyase activity"/>
    <property type="evidence" value="ECO:0007669"/>
    <property type="project" value="UniProtKB-ARBA"/>
</dbReference>
<dbReference type="InterPro" id="IPR029045">
    <property type="entry name" value="ClpP/crotonase-like_dom_sf"/>
</dbReference>
<dbReference type="PANTHER" id="PTHR11941:SF54">
    <property type="entry name" value="ENOYL-COA HYDRATASE, MITOCHONDRIAL"/>
    <property type="match status" value="1"/>
</dbReference>
<dbReference type="SUPFAM" id="SSF52096">
    <property type="entry name" value="ClpP/crotonase"/>
    <property type="match status" value="1"/>
</dbReference>
<dbReference type="Pfam" id="PF00378">
    <property type="entry name" value="ECH_1"/>
    <property type="match status" value="1"/>
</dbReference>
<organism evidence="3 4">
    <name type="scientific">Alkalicoccus halolimnae</name>
    <dbReference type="NCBI Taxonomy" id="1667239"/>
    <lineage>
        <taxon>Bacteria</taxon>
        <taxon>Bacillati</taxon>
        <taxon>Bacillota</taxon>
        <taxon>Bacilli</taxon>
        <taxon>Bacillales</taxon>
        <taxon>Bacillaceae</taxon>
        <taxon>Alkalicoccus</taxon>
    </lineage>
</organism>
<dbReference type="Gene3D" id="3.90.226.10">
    <property type="entry name" value="2-enoyl-CoA Hydratase, Chain A, domain 1"/>
    <property type="match status" value="1"/>
</dbReference>
<dbReference type="InterPro" id="IPR001753">
    <property type="entry name" value="Enoyl-CoA_hydra/iso"/>
</dbReference>
<keyword evidence="4" id="KW-1185">Reference proteome</keyword>
<dbReference type="FunFam" id="1.10.12.10:FF:000001">
    <property type="entry name" value="Probable enoyl-CoA hydratase, mitochondrial"/>
    <property type="match status" value="1"/>
</dbReference>
<sequence length="256" mass="27493">MIKTNIAEGTAVLTLDRPEAANALSRQLLAEAGTVLQNWRENSEIKAVVITGSGEKVFCAGADLKERAEMKQEEVWEAVQAIRSFVETVYSMPQPVICSLNGSAIGGGLELALACDFRIAQEGAVFALAETGLGIIPGAGGTQRLPRLIGEQRAKEMILAGRKYDACEAEKAGLLLKTVPAGQLQKEASSLAEAVASRAPLANKYAKAAVNKGLQLPLEEALEAERKEYKKTIATEDRLEGLQAFKEKRKPVFRGL</sequence>
<dbReference type="InterPro" id="IPR014748">
    <property type="entry name" value="Enoyl-CoA_hydra_C"/>
</dbReference>
<dbReference type="Gene3D" id="1.10.12.10">
    <property type="entry name" value="Lyase 2-enoyl-coa Hydratase, Chain A, domain 2"/>
    <property type="match status" value="1"/>
</dbReference>
<dbReference type="PANTHER" id="PTHR11941">
    <property type="entry name" value="ENOYL-COA HYDRATASE-RELATED"/>
    <property type="match status" value="1"/>
</dbReference>
<evidence type="ECO:0000313" key="3">
    <source>
        <dbReference type="EMBL" id="WWD81173.1"/>
    </source>
</evidence>
<dbReference type="EMBL" id="CP144914">
    <property type="protein sequence ID" value="WWD81173.1"/>
    <property type="molecule type" value="Genomic_DNA"/>
</dbReference>
<evidence type="ECO:0000313" key="4">
    <source>
        <dbReference type="Proteomes" id="UP000321816"/>
    </source>
</evidence>
<evidence type="ECO:0000256" key="2">
    <source>
        <dbReference type="ARBA" id="ARBA00023239"/>
    </source>
</evidence>
<name>A0A5C7FP85_9BACI</name>
<protein>
    <submittedName>
        <fullName evidence="3">Enoyl-CoA hydratase-related protein</fullName>
    </submittedName>
</protein>
<proteinExistence type="inferred from homology"/>
<evidence type="ECO:0000256" key="1">
    <source>
        <dbReference type="ARBA" id="ARBA00005254"/>
    </source>
</evidence>
<dbReference type="KEGG" id="ahal:FTX54_006380"/>
<accession>A0A5C7FP85</accession>
<dbReference type="AlphaFoldDB" id="A0A5C7FP85"/>
<dbReference type="OrthoDB" id="9775794at2"/>